<organism evidence="2 3">
    <name type="scientific">Caerostris extrusa</name>
    <name type="common">Bark spider</name>
    <name type="synonym">Caerostris bankana</name>
    <dbReference type="NCBI Taxonomy" id="172846"/>
    <lineage>
        <taxon>Eukaryota</taxon>
        <taxon>Metazoa</taxon>
        <taxon>Ecdysozoa</taxon>
        <taxon>Arthropoda</taxon>
        <taxon>Chelicerata</taxon>
        <taxon>Arachnida</taxon>
        <taxon>Araneae</taxon>
        <taxon>Araneomorphae</taxon>
        <taxon>Entelegynae</taxon>
        <taxon>Araneoidea</taxon>
        <taxon>Araneidae</taxon>
        <taxon>Caerostris</taxon>
    </lineage>
</organism>
<reference evidence="2 3" key="1">
    <citation type="submission" date="2021-06" db="EMBL/GenBank/DDBJ databases">
        <title>Caerostris extrusa draft genome.</title>
        <authorList>
            <person name="Kono N."/>
            <person name="Arakawa K."/>
        </authorList>
    </citation>
    <scope>NUCLEOTIDE SEQUENCE [LARGE SCALE GENOMIC DNA]</scope>
</reference>
<dbReference type="Proteomes" id="UP001054945">
    <property type="component" value="Unassembled WGS sequence"/>
</dbReference>
<sequence length="66" mass="7319">MIKKVTTASSDLCCGMCSLEPDDVVHLVRPDEGDTGPFPILSKTVQIRRGRPAQREHSDNSHQKTE</sequence>
<protein>
    <submittedName>
        <fullName evidence="2">Uncharacterized protein</fullName>
    </submittedName>
</protein>
<comment type="caution">
    <text evidence="2">The sequence shown here is derived from an EMBL/GenBank/DDBJ whole genome shotgun (WGS) entry which is preliminary data.</text>
</comment>
<accession>A0AAV4PJX6</accession>
<gene>
    <name evidence="2" type="ORF">CEXT_529081</name>
</gene>
<name>A0AAV4PJX6_CAEEX</name>
<feature type="compositionally biased region" description="Basic and acidic residues" evidence="1">
    <location>
        <begin position="53"/>
        <end position="66"/>
    </location>
</feature>
<dbReference type="EMBL" id="BPLR01004681">
    <property type="protein sequence ID" value="GIX96705.1"/>
    <property type="molecule type" value="Genomic_DNA"/>
</dbReference>
<evidence type="ECO:0000256" key="1">
    <source>
        <dbReference type="SAM" id="MobiDB-lite"/>
    </source>
</evidence>
<evidence type="ECO:0000313" key="2">
    <source>
        <dbReference type="EMBL" id="GIX96705.1"/>
    </source>
</evidence>
<evidence type="ECO:0000313" key="3">
    <source>
        <dbReference type="Proteomes" id="UP001054945"/>
    </source>
</evidence>
<dbReference type="AlphaFoldDB" id="A0AAV4PJX6"/>
<feature type="region of interest" description="Disordered" evidence="1">
    <location>
        <begin position="47"/>
        <end position="66"/>
    </location>
</feature>
<proteinExistence type="predicted"/>
<keyword evidence="3" id="KW-1185">Reference proteome</keyword>